<gene>
    <name evidence="3" type="ORF">DIC75_02620</name>
</gene>
<accession>A0ABD4TA28</accession>
<dbReference type="EMBL" id="QFDM01000001">
    <property type="protein sequence ID" value="MCM2465222.1"/>
    <property type="molecule type" value="Genomic_DNA"/>
</dbReference>
<organism evidence="3 4">
    <name type="scientific">Methanoculleus oceani</name>
    <dbReference type="NCBI Taxonomy" id="2184756"/>
    <lineage>
        <taxon>Archaea</taxon>
        <taxon>Methanobacteriati</taxon>
        <taxon>Methanobacteriota</taxon>
        <taxon>Stenosarchaea group</taxon>
        <taxon>Methanomicrobia</taxon>
        <taxon>Methanomicrobiales</taxon>
        <taxon>Methanomicrobiaceae</taxon>
        <taxon>Methanoculleus</taxon>
    </lineage>
</organism>
<feature type="transmembrane region" description="Helical" evidence="1">
    <location>
        <begin position="89"/>
        <end position="111"/>
    </location>
</feature>
<feature type="domain" description="Sulfatase N-terminal" evidence="2">
    <location>
        <begin position="199"/>
        <end position="517"/>
    </location>
</feature>
<dbReference type="InterPro" id="IPR000917">
    <property type="entry name" value="Sulfatase_N"/>
</dbReference>
<dbReference type="Gene3D" id="3.40.720.10">
    <property type="entry name" value="Alkaline Phosphatase, subunit A"/>
    <property type="match status" value="1"/>
</dbReference>
<dbReference type="Pfam" id="PF00884">
    <property type="entry name" value="Sulfatase"/>
    <property type="match status" value="1"/>
</dbReference>
<comment type="caution">
    <text evidence="3">The sequence shown here is derived from an EMBL/GenBank/DDBJ whole genome shotgun (WGS) entry which is preliminary data.</text>
</comment>
<dbReference type="InterPro" id="IPR017850">
    <property type="entry name" value="Alkaline_phosphatase_core_sf"/>
</dbReference>
<evidence type="ECO:0000256" key="1">
    <source>
        <dbReference type="SAM" id="Phobius"/>
    </source>
</evidence>
<feature type="transmembrane region" description="Helical" evidence="1">
    <location>
        <begin position="21"/>
        <end position="39"/>
    </location>
</feature>
<keyword evidence="1" id="KW-1133">Transmembrane helix</keyword>
<feature type="transmembrane region" description="Helical" evidence="1">
    <location>
        <begin position="59"/>
        <end position="80"/>
    </location>
</feature>
<feature type="transmembrane region" description="Helical" evidence="1">
    <location>
        <begin position="152"/>
        <end position="172"/>
    </location>
</feature>
<keyword evidence="1" id="KW-0812">Transmembrane</keyword>
<evidence type="ECO:0000313" key="3">
    <source>
        <dbReference type="EMBL" id="MCM2465222.1"/>
    </source>
</evidence>
<evidence type="ECO:0000259" key="2">
    <source>
        <dbReference type="Pfam" id="PF00884"/>
    </source>
</evidence>
<name>A0ABD4TA28_9EURY</name>
<dbReference type="Proteomes" id="UP001523230">
    <property type="component" value="Unassembled WGS sequence"/>
</dbReference>
<keyword evidence="1" id="KW-0472">Membrane</keyword>
<reference evidence="3 4" key="1">
    <citation type="submission" date="2018-05" db="EMBL/GenBank/DDBJ databases">
        <title>Isolation and characterization of genus Methanoculleus species and their viruses from deep sea marine sediment offshore southwestern Taiwan.</title>
        <authorList>
            <person name="Wei W.-H."/>
            <person name="Chen W.-C."/>
            <person name="Lai M.-C."/>
            <person name="Chen S.-C."/>
        </authorList>
    </citation>
    <scope>NUCLEOTIDE SEQUENCE [LARGE SCALE GENOMIC DNA]</scope>
    <source>
        <strain evidence="3 4">CWC-02</strain>
    </source>
</reference>
<proteinExistence type="predicted"/>
<feature type="transmembrane region" description="Helical" evidence="1">
    <location>
        <begin position="123"/>
        <end position="143"/>
    </location>
</feature>
<protein>
    <recommendedName>
        <fullName evidence="2">Sulfatase N-terminal domain-containing protein</fullName>
    </recommendedName>
</protein>
<evidence type="ECO:0000313" key="4">
    <source>
        <dbReference type="Proteomes" id="UP001523230"/>
    </source>
</evidence>
<keyword evidence="4" id="KW-1185">Reference proteome</keyword>
<sequence length="749" mass="84231">MRSFMTIKERIQNTLSDPGKRAPSIGAAFLLSLTVLFFGPSYMYYGNILEIPYFYSDMIWIFLAYSLAAAAIISAILLILKGTIHQRAVALVSALGLLFWIQGHVLVWDYGVLDGREIIWNDYLLNGIIDSAVWIAVLGVALFKAPSIYKHIAVASVLLLLVQGGGLAAEVYQAPDEPEWKSYAIGYDDTTMFEFSKEQNVVILVLDAFRSDIFQEIIDENDEYREMFDGFIYYRNAAGGYPHTDASIPLILTGEYYDNSIPRSEFVKTTFSNNSIPQTLMKNGYRVDLYPLLQHTIYQSKEVASNIGISERGQVDRVTDAMKGTIELQHLTLFRYMPHFLKSHFHFMPFVGTNRGDSTPHDLAFYNTLISEFNVSSEEKTFKFYHNVGPHGPLNLNADLHYEDLPFNETGYKEQAKASLKISGELVKQLKEHDIYEDSLIIIVGDHGALSAGHGVQNIVNTDLLSIGPALDGDEYRENWRMVAQGTPLVLVKPFNASGHLSISDAPVSLGDVPRTITSELQIPDEFSGQSILSINESDTRERKYFQYLSTNKSGQYYLELDYLPPLREYSINGHSWFRNSWAPTVQIYEPGQGLIPLPVYKSETEILFGKEGNAQTYQLAGWSGPEEGFTWTDGHNAVLAVQPENTDSDLALKITASPYLSGEALDQQRVTVYVNEHWVGEWLFDQPGTQEKTVLIPHNVLEGEIQYIAFEFPDATSPKDLGRSEDERDLAIAVHSMEIEGGQLWTQT</sequence>
<dbReference type="SUPFAM" id="SSF53649">
    <property type="entry name" value="Alkaline phosphatase-like"/>
    <property type="match status" value="1"/>
</dbReference>
<dbReference type="AlphaFoldDB" id="A0ABD4TA28"/>